<sequence length="241" mass="26871">MEGTNRIVSAASAENPQSRGPLYKIWRFVREIVIIIAIALLLSFVIKTFFFRAYYIPSGSMEHTLEVDDRIFANLMVPGPFELERGDVVVFRDDQQWLPPLTEYPTAFQNVLSFVGVLPAADEQYLVKRIIGMPGDTVECCTAEGAITINGEPIDEPYIYDGDSPSDMEFKVTVPEGKLWVMGDHRGASADSRFHADRQGGFVDIESVQGRASVISWPTSRWGTIDSHEEVFANVPHAVAK</sequence>
<dbReference type="GO" id="GO:0004252">
    <property type="term" value="F:serine-type endopeptidase activity"/>
    <property type="evidence" value="ECO:0007669"/>
    <property type="project" value="InterPro"/>
</dbReference>
<evidence type="ECO:0000256" key="2">
    <source>
        <dbReference type="ARBA" id="ARBA00004401"/>
    </source>
</evidence>
<dbReference type="GO" id="GO:0006465">
    <property type="term" value="P:signal peptide processing"/>
    <property type="evidence" value="ECO:0007669"/>
    <property type="project" value="InterPro"/>
</dbReference>
<evidence type="ECO:0000256" key="5">
    <source>
        <dbReference type="ARBA" id="ARBA00022801"/>
    </source>
</evidence>
<dbReference type="PANTHER" id="PTHR43390">
    <property type="entry name" value="SIGNAL PEPTIDASE I"/>
    <property type="match status" value="1"/>
</dbReference>
<comment type="caution">
    <text evidence="9">The sequence shown here is derived from an EMBL/GenBank/DDBJ whole genome shotgun (WGS) entry which is preliminary data.</text>
</comment>
<evidence type="ECO:0000256" key="6">
    <source>
        <dbReference type="PIRSR" id="PIRSR600223-1"/>
    </source>
</evidence>
<keyword evidence="7" id="KW-0812">Transmembrane</keyword>
<organism evidence="9 10">
    <name type="scientific">Glutamicibacter arilaitensis</name>
    <dbReference type="NCBI Taxonomy" id="256701"/>
    <lineage>
        <taxon>Bacteria</taxon>
        <taxon>Bacillati</taxon>
        <taxon>Actinomycetota</taxon>
        <taxon>Actinomycetes</taxon>
        <taxon>Micrococcales</taxon>
        <taxon>Micrococcaceae</taxon>
        <taxon>Glutamicibacter</taxon>
    </lineage>
</organism>
<dbReference type="EC" id="3.4.21.89" evidence="4 7"/>
<keyword evidence="7" id="KW-1133">Transmembrane helix</keyword>
<dbReference type="PROSITE" id="PS00761">
    <property type="entry name" value="SPASE_I_3"/>
    <property type="match status" value="1"/>
</dbReference>
<evidence type="ECO:0000256" key="1">
    <source>
        <dbReference type="ARBA" id="ARBA00000677"/>
    </source>
</evidence>
<dbReference type="InterPro" id="IPR036286">
    <property type="entry name" value="LexA/Signal_pep-like_sf"/>
</dbReference>
<dbReference type="AlphaFoldDB" id="A0A2N7S4I7"/>
<dbReference type="Proteomes" id="UP000235739">
    <property type="component" value="Unassembled WGS sequence"/>
</dbReference>
<dbReference type="Pfam" id="PF10502">
    <property type="entry name" value="Peptidase_S26"/>
    <property type="match status" value="1"/>
</dbReference>
<reference evidence="9 10" key="1">
    <citation type="journal article" date="2017" name="Elife">
        <title>Extensive horizontal gene transfer in cheese-associated bacteria.</title>
        <authorList>
            <person name="Bonham K.S."/>
            <person name="Wolfe B.E."/>
            <person name="Dutton R.J."/>
        </authorList>
    </citation>
    <scope>NUCLEOTIDE SEQUENCE [LARGE SCALE GENOMIC DNA]</scope>
    <source>
        <strain evidence="9 10">JB182</strain>
    </source>
</reference>
<evidence type="ECO:0000313" key="9">
    <source>
        <dbReference type="EMBL" id="PMQ21068.1"/>
    </source>
</evidence>
<evidence type="ECO:0000256" key="3">
    <source>
        <dbReference type="ARBA" id="ARBA00009370"/>
    </source>
</evidence>
<evidence type="ECO:0000313" key="10">
    <source>
        <dbReference type="Proteomes" id="UP000235739"/>
    </source>
</evidence>
<evidence type="ECO:0000256" key="4">
    <source>
        <dbReference type="ARBA" id="ARBA00013208"/>
    </source>
</evidence>
<evidence type="ECO:0000259" key="8">
    <source>
        <dbReference type="Pfam" id="PF10502"/>
    </source>
</evidence>
<keyword evidence="7" id="KW-0472">Membrane</keyword>
<dbReference type="PANTHER" id="PTHR43390:SF1">
    <property type="entry name" value="CHLOROPLAST PROCESSING PEPTIDASE"/>
    <property type="match status" value="1"/>
</dbReference>
<gene>
    <name evidence="9" type="primary">lepB</name>
    <name evidence="9" type="ORF">CIK84_05685</name>
</gene>
<dbReference type="InterPro" id="IPR000223">
    <property type="entry name" value="Pept_S26A_signal_pept_1"/>
</dbReference>
<feature type="transmembrane region" description="Helical" evidence="7">
    <location>
        <begin position="32"/>
        <end position="55"/>
    </location>
</feature>
<name>A0A2N7S4I7_9MICC</name>
<dbReference type="SUPFAM" id="SSF51306">
    <property type="entry name" value="LexA/Signal peptidase"/>
    <property type="match status" value="1"/>
</dbReference>
<dbReference type="InterPro" id="IPR019533">
    <property type="entry name" value="Peptidase_S26"/>
</dbReference>
<dbReference type="NCBIfam" id="TIGR02227">
    <property type="entry name" value="sigpep_I_bact"/>
    <property type="match status" value="1"/>
</dbReference>
<keyword evidence="5 7" id="KW-0378">Hydrolase</keyword>
<dbReference type="GO" id="GO:0005886">
    <property type="term" value="C:plasma membrane"/>
    <property type="evidence" value="ECO:0007669"/>
    <property type="project" value="UniProtKB-SubCell"/>
</dbReference>
<evidence type="ECO:0000256" key="7">
    <source>
        <dbReference type="RuleBase" id="RU362042"/>
    </source>
</evidence>
<comment type="catalytic activity">
    <reaction evidence="1 7">
        <text>Cleavage of hydrophobic, N-terminal signal or leader sequences from secreted and periplasmic proteins.</text>
        <dbReference type="EC" id="3.4.21.89"/>
    </reaction>
</comment>
<accession>A0A2N7S4I7</accession>
<comment type="subcellular location">
    <subcellularLocation>
        <location evidence="2">Cell membrane</location>
        <topology evidence="2">Single-pass type II membrane protein</topology>
    </subcellularLocation>
    <subcellularLocation>
        <location evidence="7">Membrane</location>
        <topology evidence="7">Single-pass type II membrane protein</topology>
    </subcellularLocation>
</comment>
<proteinExistence type="inferred from homology"/>
<feature type="active site" evidence="6">
    <location>
        <position position="128"/>
    </location>
</feature>
<keyword evidence="7" id="KW-0645">Protease</keyword>
<feature type="domain" description="Peptidase S26" evidence="8">
    <location>
        <begin position="30"/>
        <end position="217"/>
    </location>
</feature>
<dbReference type="EMBL" id="PNQX01000001">
    <property type="protein sequence ID" value="PMQ21068.1"/>
    <property type="molecule type" value="Genomic_DNA"/>
</dbReference>
<dbReference type="GO" id="GO:0009003">
    <property type="term" value="F:signal peptidase activity"/>
    <property type="evidence" value="ECO:0007669"/>
    <property type="project" value="UniProtKB-EC"/>
</dbReference>
<dbReference type="CDD" id="cd06530">
    <property type="entry name" value="S26_SPase_I"/>
    <property type="match status" value="1"/>
</dbReference>
<feature type="active site" evidence="6">
    <location>
        <position position="60"/>
    </location>
</feature>
<dbReference type="PRINTS" id="PR00727">
    <property type="entry name" value="LEADERPTASE"/>
</dbReference>
<dbReference type="OMA" id="PTLHGCN"/>
<dbReference type="InterPro" id="IPR019758">
    <property type="entry name" value="Pept_S26A_signal_pept_1_CS"/>
</dbReference>
<dbReference type="Gene3D" id="2.10.109.10">
    <property type="entry name" value="Umud Fragment, subunit A"/>
    <property type="match status" value="1"/>
</dbReference>
<comment type="similarity">
    <text evidence="3 7">Belongs to the peptidase S26 family.</text>
</comment>
<protein>
    <recommendedName>
        <fullName evidence="4 7">Signal peptidase I</fullName>
        <ecNumber evidence="4 7">3.4.21.89</ecNumber>
    </recommendedName>
</protein>